<protein>
    <submittedName>
        <fullName evidence="12">CPA1 family monovalent cation:H+ antiporter</fullName>
    </submittedName>
</protein>
<evidence type="ECO:0000256" key="6">
    <source>
        <dbReference type="ARBA" id="ARBA00023053"/>
    </source>
</evidence>
<keyword evidence="4 10" id="KW-0812">Transmembrane</keyword>
<feature type="transmembrane region" description="Helical" evidence="10">
    <location>
        <begin position="89"/>
        <end position="108"/>
    </location>
</feature>
<keyword evidence="5 10" id="KW-1133">Transmembrane helix</keyword>
<keyword evidence="7 10" id="KW-0406">Ion transport</keyword>
<evidence type="ECO:0000256" key="2">
    <source>
        <dbReference type="ARBA" id="ARBA00022448"/>
    </source>
</evidence>
<dbReference type="Gene3D" id="6.10.140.1330">
    <property type="match status" value="1"/>
</dbReference>
<sequence length="527" mass="57171">MSVESTYEFLVVLLMATIVLELVARRLHLPPAAALIIGGIVLALTPGVPAIKIDPEMVMLIFLPPLLMSGAYFTVWYDFKKHFAEIASLALGAVIFTTLTVGSVFHLLLPGLPWAVGFALGAIVSPPDAVAAGAVLERLHLPSRISALLQGESLVNDASGLVLLRVAVAATLTGTFSISEALGSFSWVAIGGVLVGLIVGWSGVWVIRRLRDSELIITATLLLAASSYIGAERLNSSGVLSTVTTGLILGFHQHETFSASTRVRAQAFWKAMVFLLESLVFIFVGLSLRGVLDRISGVGQGIGDLIIPVSAVVFTVILARFVWLLGTGALKRVLLFRRFRSGEPSSIKTTTIMSWAGMRGVVTLTGALSLPEQMPGRDIVLIAAFAVIIVTVLVQGTTLGPLATLLKLASPDEEQQLRDNEASAWRRVAEAQYRAIQKRSQKEDGSEMHPRLLEQYRHRAQVAAQYEADRDMHEGIKVDHFRAVLEALQAGRAEILRMHRAGEIHDRVLQDLEHELDLQEIAAENRL</sequence>
<evidence type="ECO:0000256" key="7">
    <source>
        <dbReference type="ARBA" id="ARBA00023065"/>
    </source>
</evidence>
<keyword evidence="2 10" id="KW-0813">Transport</keyword>
<evidence type="ECO:0000313" key="12">
    <source>
        <dbReference type="EMBL" id="MDR6904140.1"/>
    </source>
</evidence>
<comment type="subcellular location">
    <subcellularLocation>
        <location evidence="10">Cell inner membrane</location>
        <topology evidence="10">Multi-pass membrane protein</topology>
    </subcellularLocation>
    <subcellularLocation>
        <location evidence="1">Cell membrane</location>
        <topology evidence="1">Multi-pass membrane protein</topology>
    </subcellularLocation>
</comment>
<reference evidence="12 13" key="1">
    <citation type="submission" date="2023-07" db="EMBL/GenBank/DDBJ databases">
        <title>Sorghum-associated microbial communities from plants grown in Nebraska, USA.</title>
        <authorList>
            <person name="Schachtman D."/>
        </authorList>
    </citation>
    <scope>NUCLEOTIDE SEQUENCE [LARGE SCALE GENOMIC DNA]</scope>
    <source>
        <strain evidence="12 13">3199</strain>
    </source>
</reference>
<proteinExistence type="inferred from homology"/>
<evidence type="ECO:0000256" key="10">
    <source>
        <dbReference type="RuleBase" id="RU366002"/>
    </source>
</evidence>
<dbReference type="InterPro" id="IPR018422">
    <property type="entry name" value="Cation/H_exchanger_CPA1"/>
</dbReference>
<dbReference type="PANTHER" id="PTHR10110:SF86">
    <property type="entry name" value="SODIUM_HYDROGEN EXCHANGER 7"/>
    <property type="match status" value="1"/>
</dbReference>
<feature type="transmembrane region" description="Helical" evidence="10">
    <location>
        <begin position="382"/>
        <end position="406"/>
    </location>
</feature>
<name>A0ABU1SYX5_9HYPH</name>
<dbReference type="PANTHER" id="PTHR10110">
    <property type="entry name" value="SODIUM/HYDROGEN EXCHANGER"/>
    <property type="match status" value="1"/>
</dbReference>
<feature type="transmembrane region" description="Helical" evidence="10">
    <location>
        <begin position="6"/>
        <end position="24"/>
    </location>
</feature>
<dbReference type="InterPro" id="IPR006153">
    <property type="entry name" value="Cation/H_exchanger_TM"/>
</dbReference>
<organism evidence="12 13">
    <name type="scientific">Rhizobium miluonense</name>
    <dbReference type="NCBI Taxonomy" id="411945"/>
    <lineage>
        <taxon>Bacteria</taxon>
        <taxon>Pseudomonadati</taxon>
        <taxon>Pseudomonadota</taxon>
        <taxon>Alphaproteobacteria</taxon>
        <taxon>Hyphomicrobiales</taxon>
        <taxon>Rhizobiaceae</taxon>
        <taxon>Rhizobium/Agrobacterium group</taxon>
        <taxon>Rhizobium</taxon>
    </lineage>
</organism>
<dbReference type="Proteomes" id="UP001250791">
    <property type="component" value="Unassembled WGS sequence"/>
</dbReference>
<accession>A0ABU1SYX5</accession>
<evidence type="ECO:0000256" key="4">
    <source>
        <dbReference type="ARBA" id="ARBA00022692"/>
    </source>
</evidence>
<feature type="domain" description="Cation/H+ exchanger transmembrane" evidence="11">
    <location>
        <begin position="14"/>
        <end position="403"/>
    </location>
</feature>
<dbReference type="InterPro" id="IPR004705">
    <property type="entry name" value="Cation/H_exchanger_CPA1_bac"/>
</dbReference>
<dbReference type="EMBL" id="JAVDUP010000013">
    <property type="protein sequence ID" value="MDR6904140.1"/>
    <property type="molecule type" value="Genomic_DNA"/>
</dbReference>
<evidence type="ECO:0000256" key="3">
    <source>
        <dbReference type="ARBA" id="ARBA00022475"/>
    </source>
</evidence>
<keyword evidence="3" id="KW-1003">Cell membrane</keyword>
<comment type="function">
    <text evidence="10">Na(+)/H(+) antiporter that extrudes sodium in exchange for external protons.</text>
</comment>
<dbReference type="Pfam" id="PF00999">
    <property type="entry name" value="Na_H_Exchanger"/>
    <property type="match status" value="1"/>
</dbReference>
<feature type="transmembrane region" description="Helical" evidence="10">
    <location>
        <begin position="185"/>
        <end position="207"/>
    </location>
</feature>
<keyword evidence="9 10" id="KW-0739">Sodium transport</keyword>
<evidence type="ECO:0000256" key="8">
    <source>
        <dbReference type="ARBA" id="ARBA00023136"/>
    </source>
</evidence>
<keyword evidence="10" id="KW-0050">Antiport</keyword>
<comment type="caution">
    <text evidence="12">The sequence shown here is derived from an EMBL/GenBank/DDBJ whole genome shotgun (WGS) entry which is preliminary data.</text>
</comment>
<dbReference type="NCBIfam" id="TIGR00831">
    <property type="entry name" value="a_cpa1"/>
    <property type="match status" value="1"/>
</dbReference>
<comment type="caution">
    <text evidence="10">Lacks conserved residue(s) required for the propagation of feature annotation.</text>
</comment>
<dbReference type="RefSeq" id="WP_112398687.1">
    <property type="nucleotide sequence ID" value="NZ_JAVDUP010000013.1"/>
</dbReference>
<evidence type="ECO:0000256" key="9">
    <source>
        <dbReference type="ARBA" id="ARBA00023201"/>
    </source>
</evidence>
<evidence type="ECO:0000313" key="13">
    <source>
        <dbReference type="Proteomes" id="UP001250791"/>
    </source>
</evidence>
<evidence type="ECO:0000256" key="1">
    <source>
        <dbReference type="ARBA" id="ARBA00004651"/>
    </source>
</evidence>
<feature type="transmembrane region" description="Helical" evidence="10">
    <location>
        <begin position="57"/>
        <end position="77"/>
    </location>
</feature>
<comment type="similarity">
    <text evidence="10">Belongs to the monovalent cation:proton antiporter 1 (CPA1) transporter (TC 2.A.36) family.</text>
</comment>
<keyword evidence="8 10" id="KW-0472">Membrane</keyword>
<evidence type="ECO:0000259" key="11">
    <source>
        <dbReference type="Pfam" id="PF00999"/>
    </source>
</evidence>
<evidence type="ECO:0000256" key="5">
    <source>
        <dbReference type="ARBA" id="ARBA00022989"/>
    </source>
</evidence>
<keyword evidence="10" id="KW-0997">Cell inner membrane</keyword>
<feature type="transmembrane region" description="Helical" evidence="10">
    <location>
        <begin position="114"/>
        <end position="137"/>
    </location>
</feature>
<feature type="transmembrane region" description="Helical" evidence="10">
    <location>
        <begin position="31"/>
        <end position="51"/>
    </location>
</feature>
<keyword evidence="6 10" id="KW-0915">Sodium</keyword>
<feature type="transmembrane region" description="Helical" evidence="10">
    <location>
        <begin position="267"/>
        <end position="286"/>
    </location>
</feature>
<gene>
    <name evidence="12" type="ORF">J2W52_005773</name>
</gene>
<keyword evidence="13" id="KW-1185">Reference proteome</keyword>
<feature type="transmembrane region" description="Helical" evidence="10">
    <location>
        <begin position="306"/>
        <end position="330"/>
    </location>
</feature>